<proteinExistence type="predicted"/>
<keyword evidence="2" id="KW-1185">Reference proteome</keyword>
<reference evidence="1 2" key="1">
    <citation type="journal article" date="2023" name="Plants (Basel)">
        <title>Bridging the Gap: Combining Genomics and Transcriptomics Approaches to Understand Stylosanthes scabra, an Orphan Legume from the Brazilian Caatinga.</title>
        <authorList>
            <person name="Ferreira-Neto J.R.C."/>
            <person name="da Silva M.D."/>
            <person name="Binneck E."/>
            <person name="de Melo N.F."/>
            <person name="da Silva R.H."/>
            <person name="de Melo A.L.T.M."/>
            <person name="Pandolfi V."/>
            <person name="Bustamante F.O."/>
            <person name="Brasileiro-Vidal A.C."/>
            <person name="Benko-Iseppon A.M."/>
        </authorList>
    </citation>
    <scope>NUCLEOTIDE SEQUENCE [LARGE SCALE GENOMIC DNA]</scope>
    <source>
        <tissue evidence="1">Leaves</tissue>
    </source>
</reference>
<comment type="caution">
    <text evidence="1">The sequence shown here is derived from an EMBL/GenBank/DDBJ whole genome shotgun (WGS) entry which is preliminary data.</text>
</comment>
<dbReference type="EMBL" id="JASCZI010094767">
    <property type="protein sequence ID" value="MED6153876.1"/>
    <property type="molecule type" value="Genomic_DNA"/>
</dbReference>
<gene>
    <name evidence="1" type="ORF">PIB30_106285</name>
</gene>
<evidence type="ECO:0000313" key="1">
    <source>
        <dbReference type="EMBL" id="MED6153876.1"/>
    </source>
</evidence>
<organism evidence="1 2">
    <name type="scientific">Stylosanthes scabra</name>
    <dbReference type="NCBI Taxonomy" id="79078"/>
    <lineage>
        <taxon>Eukaryota</taxon>
        <taxon>Viridiplantae</taxon>
        <taxon>Streptophyta</taxon>
        <taxon>Embryophyta</taxon>
        <taxon>Tracheophyta</taxon>
        <taxon>Spermatophyta</taxon>
        <taxon>Magnoliopsida</taxon>
        <taxon>eudicotyledons</taxon>
        <taxon>Gunneridae</taxon>
        <taxon>Pentapetalae</taxon>
        <taxon>rosids</taxon>
        <taxon>fabids</taxon>
        <taxon>Fabales</taxon>
        <taxon>Fabaceae</taxon>
        <taxon>Papilionoideae</taxon>
        <taxon>50 kb inversion clade</taxon>
        <taxon>dalbergioids sensu lato</taxon>
        <taxon>Dalbergieae</taxon>
        <taxon>Pterocarpus clade</taxon>
        <taxon>Stylosanthes</taxon>
    </lineage>
</organism>
<name>A0ABU6TYE8_9FABA</name>
<evidence type="ECO:0000313" key="2">
    <source>
        <dbReference type="Proteomes" id="UP001341840"/>
    </source>
</evidence>
<dbReference type="Proteomes" id="UP001341840">
    <property type="component" value="Unassembled WGS sequence"/>
</dbReference>
<protein>
    <submittedName>
        <fullName evidence="1">Uncharacterized protein</fullName>
    </submittedName>
</protein>
<sequence length="93" mass="10762">MDKLINYDHRVWNQDLVRQTFLPFEAEQILAIPIDIQAQQDIYYWNFNRKGEYERLQLGEAILVLLTIHTPNKDGGRIHNSRLGPIDAQSAGG</sequence>
<accession>A0ABU6TYE8</accession>